<dbReference type="SUPFAM" id="SSF47473">
    <property type="entry name" value="EF-hand"/>
    <property type="match status" value="1"/>
</dbReference>
<dbReference type="PANTHER" id="PTHR46212">
    <property type="entry name" value="PEFLIN"/>
    <property type="match status" value="1"/>
</dbReference>
<dbReference type="InterPro" id="IPR002048">
    <property type="entry name" value="EF_hand_dom"/>
</dbReference>
<organism evidence="8 9">
    <name type="scientific">Acanthosepion pharaonis</name>
    <name type="common">Pharaoh cuttlefish</name>
    <name type="synonym">Sepia pharaonis</name>
    <dbReference type="NCBI Taxonomy" id="158019"/>
    <lineage>
        <taxon>Eukaryota</taxon>
        <taxon>Metazoa</taxon>
        <taxon>Spiralia</taxon>
        <taxon>Lophotrochozoa</taxon>
        <taxon>Mollusca</taxon>
        <taxon>Cephalopoda</taxon>
        <taxon>Coleoidea</taxon>
        <taxon>Decapodiformes</taxon>
        <taxon>Sepiida</taxon>
        <taxon>Sepiina</taxon>
        <taxon>Sepiidae</taxon>
        <taxon>Acanthosepion</taxon>
    </lineage>
</organism>
<dbReference type="PANTHER" id="PTHR46212:SF3">
    <property type="entry name" value="GH27120P"/>
    <property type="match status" value="1"/>
</dbReference>
<dbReference type="GO" id="GO:0005509">
    <property type="term" value="F:calcium ion binding"/>
    <property type="evidence" value="ECO:0007669"/>
    <property type="project" value="InterPro"/>
</dbReference>
<accession>A0A812EW48</accession>
<keyword evidence="4" id="KW-0677">Repeat</keyword>
<name>A0A812EW48_ACAPH</name>
<comment type="subcellular location">
    <subcellularLocation>
        <location evidence="1">Cytoplasm</location>
    </subcellularLocation>
</comment>
<evidence type="ECO:0000256" key="1">
    <source>
        <dbReference type="ARBA" id="ARBA00004496"/>
    </source>
</evidence>
<dbReference type="InterPro" id="IPR018247">
    <property type="entry name" value="EF_Hand_1_Ca_BS"/>
</dbReference>
<comment type="caution">
    <text evidence="8">The sequence shown here is derived from an EMBL/GenBank/DDBJ whole genome shotgun (WGS) entry which is preliminary data.</text>
</comment>
<evidence type="ECO:0000259" key="7">
    <source>
        <dbReference type="PROSITE" id="PS50222"/>
    </source>
</evidence>
<keyword evidence="3" id="KW-0479">Metal-binding</keyword>
<dbReference type="OrthoDB" id="186625at2759"/>
<dbReference type="EMBL" id="CAHIKZ030005631">
    <property type="protein sequence ID" value="CAE1332309.1"/>
    <property type="molecule type" value="Genomic_DNA"/>
</dbReference>
<dbReference type="GO" id="GO:0005737">
    <property type="term" value="C:cytoplasm"/>
    <property type="evidence" value="ECO:0007669"/>
    <property type="project" value="UniProtKB-SubCell"/>
</dbReference>
<evidence type="ECO:0000313" key="8">
    <source>
        <dbReference type="EMBL" id="CAE1332309.1"/>
    </source>
</evidence>
<evidence type="ECO:0000256" key="4">
    <source>
        <dbReference type="ARBA" id="ARBA00022737"/>
    </source>
</evidence>
<dbReference type="Gene3D" id="1.10.238.10">
    <property type="entry name" value="EF-hand"/>
    <property type="match status" value="1"/>
</dbReference>
<reference evidence="8" key="1">
    <citation type="submission" date="2021-01" db="EMBL/GenBank/DDBJ databases">
        <authorList>
            <person name="Li R."/>
            <person name="Bekaert M."/>
        </authorList>
    </citation>
    <scope>NUCLEOTIDE SEQUENCE</scope>
    <source>
        <strain evidence="8">Farmed</strain>
    </source>
</reference>
<evidence type="ECO:0000256" key="3">
    <source>
        <dbReference type="ARBA" id="ARBA00022723"/>
    </source>
</evidence>
<evidence type="ECO:0000256" key="5">
    <source>
        <dbReference type="ARBA" id="ARBA00022837"/>
    </source>
</evidence>
<dbReference type="SMART" id="SM00054">
    <property type="entry name" value="EFh"/>
    <property type="match status" value="3"/>
</dbReference>
<dbReference type="PROSITE" id="PS50222">
    <property type="entry name" value="EF_HAND_2"/>
    <property type="match status" value="2"/>
</dbReference>
<proteinExistence type="predicted"/>
<dbReference type="Proteomes" id="UP000597762">
    <property type="component" value="Unassembled WGS sequence"/>
</dbReference>
<feature type="domain" description="EF-hand" evidence="7">
    <location>
        <begin position="83"/>
        <end position="118"/>
    </location>
</feature>
<gene>
    <name evidence="8" type="ORF">SPHA_81345</name>
</gene>
<evidence type="ECO:0000256" key="6">
    <source>
        <dbReference type="SAM" id="MobiDB-lite"/>
    </source>
</evidence>
<dbReference type="Pfam" id="PF13499">
    <property type="entry name" value="EF-hand_7"/>
    <property type="match status" value="1"/>
</dbReference>
<protein>
    <submittedName>
        <fullName evidence="8">Peflin</fullName>
    </submittedName>
</protein>
<sequence length="187" mass="21425">MAHQWGYGQGHPLGTYNPQGIPGQQYPTMPGQMGQVPPQQYQMAYAPPQGQPPYDQMLYNQANMIPGYPGQPPIQSMYGPPAGIDPQVYNWFKSVDLDQSGKITAKELQQALFNADWKHFNNETVRLMINMFDKDQSGTIDLQEFQQLWKFIQEWRAIFDQYDRGSGKLGQNELQNAYQQMAMDNVL</sequence>
<dbReference type="InterPro" id="IPR011992">
    <property type="entry name" value="EF-hand-dom_pair"/>
</dbReference>
<dbReference type="InterPro" id="IPR051426">
    <property type="entry name" value="Peflin/Sorcin_CaBP"/>
</dbReference>
<keyword evidence="9" id="KW-1185">Reference proteome</keyword>
<dbReference type="GO" id="GO:0048306">
    <property type="term" value="F:calcium-dependent protein binding"/>
    <property type="evidence" value="ECO:0007669"/>
    <property type="project" value="UniProtKB-ARBA"/>
</dbReference>
<feature type="domain" description="EF-hand" evidence="7">
    <location>
        <begin position="120"/>
        <end position="155"/>
    </location>
</feature>
<dbReference type="PROSITE" id="PS00018">
    <property type="entry name" value="EF_HAND_1"/>
    <property type="match status" value="2"/>
</dbReference>
<evidence type="ECO:0000313" key="9">
    <source>
        <dbReference type="Proteomes" id="UP000597762"/>
    </source>
</evidence>
<dbReference type="AlphaFoldDB" id="A0A812EW48"/>
<keyword evidence="5" id="KW-0106">Calcium</keyword>
<feature type="region of interest" description="Disordered" evidence="6">
    <location>
        <begin position="1"/>
        <end position="34"/>
    </location>
</feature>
<evidence type="ECO:0000256" key="2">
    <source>
        <dbReference type="ARBA" id="ARBA00022490"/>
    </source>
</evidence>
<keyword evidence="2" id="KW-0963">Cytoplasm</keyword>